<evidence type="ECO:0000313" key="3">
    <source>
        <dbReference type="Proteomes" id="UP000814243"/>
    </source>
</evidence>
<accession>A0A922SCQ1</accession>
<feature type="compositionally biased region" description="Polar residues" evidence="1">
    <location>
        <begin position="36"/>
        <end position="46"/>
    </location>
</feature>
<protein>
    <submittedName>
        <fullName evidence="2">Uncharacterized protein</fullName>
    </submittedName>
</protein>
<evidence type="ECO:0000313" key="2">
    <source>
        <dbReference type="EMBL" id="KAH9632761.1"/>
    </source>
</evidence>
<evidence type="ECO:0000256" key="1">
    <source>
        <dbReference type="SAM" id="MobiDB-lite"/>
    </source>
</evidence>
<dbReference type="AlphaFoldDB" id="A0A922SCQ1"/>
<feature type="compositionally biased region" description="Polar residues" evidence="1">
    <location>
        <begin position="121"/>
        <end position="132"/>
    </location>
</feature>
<organism evidence="2 3">
    <name type="scientific">Spodoptera exigua</name>
    <name type="common">Beet armyworm</name>
    <name type="synonym">Noctua fulgens</name>
    <dbReference type="NCBI Taxonomy" id="7107"/>
    <lineage>
        <taxon>Eukaryota</taxon>
        <taxon>Metazoa</taxon>
        <taxon>Ecdysozoa</taxon>
        <taxon>Arthropoda</taxon>
        <taxon>Hexapoda</taxon>
        <taxon>Insecta</taxon>
        <taxon>Pterygota</taxon>
        <taxon>Neoptera</taxon>
        <taxon>Endopterygota</taxon>
        <taxon>Lepidoptera</taxon>
        <taxon>Glossata</taxon>
        <taxon>Ditrysia</taxon>
        <taxon>Noctuoidea</taxon>
        <taxon>Noctuidae</taxon>
        <taxon>Amphipyrinae</taxon>
        <taxon>Spodoptera</taxon>
    </lineage>
</organism>
<dbReference type="Proteomes" id="UP000814243">
    <property type="component" value="Unassembled WGS sequence"/>
</dbReference>
<proteinExistence type="predicted"/>
<name>A0A922SCQ1_SPOEX</name>
<feature type="compositionally biased region" description="Polar residues" evidence="1">
    <location>
        <begin position="1"/>
        <end position="21"/>
    </location>
</feature>
<sequence length="132" mass="13870">MNVKTSGVTTFQTGPSDSKMTPSVPGNLRPSKGERASSSVSKTWQRCESPMGVRQNPWTPTTRRGPIAAEASSPGPAVVSLPTLIGKPPQESRRPRAPAFTFGHKLDPPGNNSRAGPGPATYNTEGMTAKGQ</sequence>
<dbReference type="EMBL" id="JACEFF010000691">
    <property type="protein sequence ID" value="KAH9632761.1"/>
    <property type="molecule type" value="Genomic_DNA"/>
</dbReference>
<reference evidence="2" key="1">
    <citation type="journal article" date="2021" name="G3 (Bethesda)">
        <title>Genome and transcriptome analysis of the beet armyworm Spodoptera exigua reveals targets for pest control. .</title>
        <authorList>
            <person name="Simon S."/>
            <person name="Breeschoten T."/>
            <person name="Jansen H.J."/>
            <person name="Dirks R.P."/>
            <person name="Schranz M.E."/>
            <person name="Ros V.I.D."/>
        </authorList>
    </citation>
    <scope>NUCLEOTIDE SEQUENCE</scope>
    <source>
        <strain evidence="2">TB_SE_WUR_2020</strain>
    </source>
</reference>
<gene>
    <name evidence="2" type="ORF">HF086_012096</name>
</gene>
<feature type="region of interest" description="Disordered" evidence="1">
    <location>
        <begin position="1"/>
        <end position="132"/>
    </location>
</feature>
<comment type="caution">
    <text evidence="2">The sequence shown here is derived from an EMBL/GenBank/DDBJ whole genome shotgun (WGS) entry which is preliminary data.</text>
</comment>